<feature type="compositionally biased region" description="Basic and acidic residues" evidence="3">
    <location>
        <begin position="816"/>
        <end position="828"/>
    </location>
</feature>
<dbReference type="PANTHER" id="PTHR46116:SF15">
    <property type="entry name" value="(E3-INDEPENDENT) E2 UBIQUITIN-CONJUGATING ENZYME"/>
    <property type="match status" value="1"/>
</dbReference>
<dbReference type="GO" id="GO:0061631">
    <property type="term" value="F:ubiquitin conjugating enzyme activity"/>
    <property type="evidence" value="ECO:0007669"/>
    <property type="project" value="TreeGrafter"/>
</dbReference>
<evidence type="ECO:0000313" key="5">
    <source>
        <dbReference type="EMBL" id="GHP07685.1"/>
    </source>
</evidence>
<dbReference type="Pfam" id="PF23043">
    <property type="entry name" value="SH3-B_UBE2O"/>
    <property type="match status" value="1"/>
</dbReference>
<evidence type="ECO:0000256" key="3">
    <source>
        <dbReference type="SAM" id="MobiDB-lite"/>
    </source>
</evidence>
<evidence type="ECO:0000256" key="2">
    <source>
        <dbReference type="ARBA" id="ARBA00022786"/>
    </source>
</evidence>
<accession>A0A830HM49</accession>
<reference evidence="5" key="1">
    <citation type="submission" date="2020-10" db="EMBL/GenBank/DDBJ databases">
        <title>Unveiling of a novel bifunctional photoreceptor, Dualchrome1, isolated from a cosmopolitan green alga.</title>
        <authorList>
            <person name="Suzuki S."/>
            <person name="Kawachi M."/>
        </authorList>
    </citation>
    <scope>NUCLEOTIDE SEQUENCE</scope>
    <source>
        <strain evidence="5">NIES 2893</strain>
    </source>
</reference>
<feature type="compositionally biased region" description="Acidic residues" evidence="3">
    <location>
        <begin position="644"/>
        <end position="668"/>
    </location>
</feature>
<dbReference type="InterPro" id="IPR057733">
    <property type="entry name" value="UBE2O-like_SH3-B"/>
</dbReference>
<dbReference type="Pfam" id="PF23044">
    <property type="entry name" value="SH3-C_UBE2O"/>
    <property type="match status" value="1"/>
</dbReference>
<feature type="compositionally biased region" description="Acidic residues" evidence="3">
    <location>
        <begin position="677"/>
        <end position="695"/>
    </location>
</feature>
<name>A0A830HM49_9CHLO</name>
<feature type="region of interest" description="Disordered" evidence="3">
    <location>
        <begin position="625"/>
        <end position="718"/>
    </location>
</feature>
<feature type="compositionally biased region" description="Polar residues" evidence="3">
    <location>
        <begin position="799"/>
        <end position="815"/>
    </location>
</feature>
<feature type="compositionally biased region" description="Gly residues" evidence="3">
    <location>
        <begin position="25"/>
        <end position="34"/>
    </location>
</feature>
<proteinExistence type="predicted"/>
<dbReference type="Pfam" id="PF00179">
    <property type="entry name" value="UQ_con"/>
    <property type="match status" value="1"/>
</dbReference>
<dbReference type="SUPFAM" id="SSF54495">
    <property type="entry name" value="UBC-like"/>
    <property type="match status" value="1"/>
</dbReference>
<dbReference type="CDD" id="cd23837">
    <property type="entry name" value="UBCc_UBE2O"/>
    <property type="match status" value="1"/>
</dbReference>
<feature type="compositionally biased region" description="Low complexity" evidence="3">
    <location>
        <begin position="409"/>
        <end position="419"/>
    </location>
</feature>
<dbReference type="InterPro" id="IPR057735">
    <property type="entry name" value="UBE2O-like_tSH3-B"/>
</dbReference>
<feature type="region of interest" description="Disordered" evidence="3">
    <location>
        <begin position="733"/>
        <end position="828"/>
    </location>
</feature>
<dbReference type="SMART" id="SM00212">
    <property type="entry name" value="UBCc"/>
    <property type="match status" value="1"/>
</dbReference>
<feature type="region of interest" description="Disordered" evidence="3">
    <location>
        <begin position="1"/>
        <end position="34"/>
    </location>
</feature>
<evidence type="ECO:0000259" key="4">
    <source>
        <dbReference type="PROSITE" id="PS50127"/>
    </source>
</evidence>
<feature type="compositionally biased region" description="Acidic residues" evidence="3">
    <location>
        <begin position="346"/>
        <end position="357"/>
    </location>
</feature>
<keyword evidence="1" id="KW-0808">Transferase</keyword>
<dbReference type="AlphaFoldDB" id="A0A830HM49"/>
<dbReference type="Proteomes" id="UP000660262">
    <property type="component" value="Unassembled WGS sequence"/>
</dbReference>
<feature type="domain" description="UBC core" evidence="4">
    <location>
        <begin position="1011"/>
        <end position="1171"/>
    </location>
</feature>
<comment type="caution">
    <text evidence="5">The sequence shown here is derived from an EMBL/GenBank/DDBJ whole genome shotgun (WGS) entry which is preliminary data.</text>
</comment>
<feature type="compositionally biased region" description="Polar residues" evidence="3">
    <location>
        <begin position="360"/>
        <end position="376"/>
    </location>
</feature>
<gene>
    <name evidence="5" type="ORF">PPROV_000642700</name>
</gene>
<feature type="region of interest" description="Disordered" evidence="3">
    <location>
        <begin position="327"/>
        <end position="430"/>
    </location>
</feature>
<dbReference type="InterPro" id="IPR057734">
    <property type="entry name" value="UBE2O-like_SH3-C"/>
</dbReference>
<feature type="compositionally biased region" description="Basic and acidic residues" evidence="3">
    <location>
        <begin position="390"/>
        <end position="399"/>
    </location>
</feature>
<keyword evidence="6" id="KW-1185">Reference proteome</keyword>
<evidence type="ECO:0000313" key="6">
    <source>
        <dbReference type="Proteomes" id="UP000660262"/>
    </source>
</evidence>
<dbReference type="InterPro" id="IPR016135">
    <property type="entry name" value="UBQ-conjugating_enzyme/RWD"/>
</dbReference>
<dbReference type="InterPro" id="IPR000608">
    <property type="entry name" value="UBC"/>
</dbReference>
<feature type="compositionally biased region" description="Low complexity" evidence="3">
    <location>
        <begin position="743"/>
        <end position="760"/>
    </location>
</feature>
<dbReference type="PANTHER" id="PTHR46116">
    <property type="entry name" value="(E3-INDEPENDENT) E2 UBIQUITIN-CONJUGATING ENZYME"/>
    <property type="match status" value="1"/>
</dbReference>
<protein>
    <recommendedName>
        <fullName evidence="4">UBC core domain-containing protein</fullName>
    </recommendedName>
</protein>
<organism evidence="5 6">
    <name type="scientific">Pycnococcus provasolii</name>
    <dbReference type="NCBI Taxonomy" id="41880"/>
    <lineage>
        <taxon>Eukaryota</taxon>
        <taxon>Viridiplantae</taxon>
        <taxon>Chlorophyta</taxon>
        <taxon>Pseudoscourfieldiophyceae</taxon>
        <taxon>Pseudoscourfieldiales</taxon>
        <taxon>Pycnococcaceae</taxon>
        <taxon>Pycnococcus</taxon>
    </lineage>
</organism>
<keyword evidence="2" id="KW-0833">Ubl conjugation pathway</keyword>
<sequence length="1257" mass="135921">MAVGAALHAGGGGGRNNNNNNNDDGGLGASGGVSGGGSGSGVAAVFAEDVVCFLDDPRHLGLVTRVFGESDSEEDFSDDESDEEELQDGEALVCWLGRSEEDIERTNELVVLDRAFLHGDIVARADNALGQTGSVTGVDLRVDLEPTHEDGNARPAAAARRQAVDPVTLGHIRPFRTAHYVVQDRWLGRIEEVMDHVTVQFDDGSKCTVLNATTDRLFPRAEYTVSTDHAQCPYYPGQGVKAGMGNVFRTAKWTVGQWNRRMDATVIRVEPGDIEVRWLAPGPGARALTPDMFDTTTAKVLDFFAHTCWQLGDVAIVEESAPSVAATAAAHGAREDDGGAQAAEEQGYDADEVDDDDRGNSATAASPTMVAQQAPTENHDTTASSAAPASDKRDKDKPPRGASGRRRGGAATAAATARRGSSRRPKYPMDPIAPTARVCLTRTSVDVLWQDGTVSRGVGTRQLIPVTHLGDNDFWPDEYVVHRGEGALDGLGDDSDDDNSGDALKGRIGLVRRIDSGDRVARVQWYNRNVRDTTPFSPAEGIAGEEMASVYELAEHPDFCFRVGDVVLRLNSDTSSGDAETSVESLNWVGEVTAMSDGWINVHWADGTRGKVSPTDVYVIHRDEDAGGGAFSDDGGSYVGSMYTDEEDDDDDDDDRSSWETVDDDDAEERLFRGNAEADDEDEDDEEEEEEEQQREEENVERRGMTLPESEAEGVPTRDRYIARAVELIGRLWSDASQPPRGEQLQEQQQQPAETTQAAEADGEVEEAREAFEKLMEEEREEEGTLGHPRLTFDDVLGGSSNAIFDGSQHNQQSQPERRSAQQRERELRDSLTEMMDNAMGSSQAAGTDYANALEDFIKAGMAYAEAGNEEKNSCIQKFRAALVQLKNAAGAVEGRAGKRRTTKLAEAADAIEAKFIADLDLAVAEGAGRGSATAGTSAAAGATTSTAAAGTSAEAEDAGDATEAAAAAGAPNAACTASYAAYPFARFDSVGAFPDHRYPDAASVPPPTRAVLKRVRQEWTRLGNGLPDTIWVRCSEESQRHLRVAMVGPSQTPYHDGLFLFDVSLAEDFPTAPPLVSYHSFGVRVNPNLYEEGKVCLSLLNTWSGKSSEVWHSDTSTVLQVFVSILGLVLVDKPYYNEAGYERHYGTAEGEKNSKLYNESAFLLSCQTYLHLMRRPPAGFESLIAHHFKHRGHALLRACDLYLGKENAPRQVGTLTDAEVDGTVEAAPPKPDEFSSEGFRILLRKMRTRLAKAFGE</sequence>
<dbReference type="EMBL" id="BNJQ01000017">
    <property type="protein sequence ID" value="GHP07685.1"/>
    <property type="molecule type" value="Genomic_DNA"/>
</dbReference>
<dbReference type="Pfam" id="PF23046">
    <property type="entry name" value="tSH3-B_UBE2O"/>
    <property type="match status" value="1"/>
</dbReference>
<evidence type="ECO:0000256" key="1">
    <source>
        <dbReference type="ARBA" id="ARBA00022679"/>
    </source>
</evidence>
<dbReference type="PROSITE" id="PS50127">
    <property type="entry name" value="UBC_2"/>
    <property type="match status" value="1"/>
</dbReference>
<dbReference type="OrthoDB" id="47801at2759"/>
<feature type="compositionally biased region" description="Basic and acidic residues" evidence="3">
    <location>
        <begin position="766"/>
        <end position="777"/>
    </location>
</feature>
<dbReference type="Gene3D" id="3.10.110.10">
    <property type="entry name" value="Ubiquitin Conjugating Enzyme"/>
    <property type="match status" value="1"/>
</dbReference>